<organism evidence="6 7">
    <name type="scientific">Coccomyxa viridis</name>
    <dbReference type="NCBI Taxonomy" id="1274662"/>
    <lineage>
        <taxon>Eukaryota</taxon>
        <taxon>Viridiplantae</taxon>
        <taxon>Chlorophyta</taxon>
        <taxon>core chlorophytes</taxon>
        <taxon>Trebouxiophyceae</taxon>
        <taxon>Trebouxiophyceae incertae sedis</taxon>
        <taxon>Coccomyxaceae</taxon>
        <taxon>Coccomyxa</taxon>
    </lineage>
</organism>
<dbReference type="EMBL" id="CAUYUE010000006">
    <property type="protein sequence ID" value="CAK0780211.1"/>
    <property type="molecule type" value="Genomic_DNA"/>
</dbReference>
<evidence type="ECO:0000313" key="7">
    <source>
        <dbReference type="Proteomes" id="UP001314263"/>
    </source>
</evidence>
<evidence type="ECO:0000256" key="4">
    <source>
        <dbReference type="ARBA" id="ARBA00035269"/>
    </source>
</evidence>
<dbReference type="Pfam" id="PF00830">
    <property type="entry name" value="Ribosomal_L28"/>
    <property type="match status" value="1"/>
</dbReference>
<dbReference type="FunFam" id="2.30.170.40:FF:000003">
    <property type="entry name" value="54S ribosomal protein L24"/>
    <property type="match status" value="1"/>
</dbReference>
<dbReference type="PANTHER" id="PTHR13528:SF2">
    <property type="entry name" value="LARGE RIBOSOMAL SUBUNIT PROTEIN BL28M"/>
    <property type="match status" value="1"/>
</dbReference>
<evidence type="ECO:0000256" key="3">
    <source>
        <dbReference type="ARBA" id="ARBA00023274"/>
    </source>
</evidence>
<dbReference type="InterPro" id="IPR037147">
    <property type="entry name" value="Ribosomal_bL28_sf"/>
</dbReference>
<dbReference type="HAMAP" id="MF_00373">
    <property type="entry name" value="Ribosomal_bL28"/>
    <property type="match status" value="1"/>
</dbReference>
<evidence type="ECO:0000256" key="2">
    <source>
        <dbReference type="ARBA" id="ARBA00022980"/>
    </source>
</evidence>
<dbReference type="AlphaFoldDB" id="A0AAV1I3V8"/>
<proteinExistence type="inferred from homology"/>
<feature type="region of interest" description="Disordered" evidence="5">
    <location>
        <begin position="128"/>
        <end position="167"/>
    </location>
</feature>
<dbReference type="InterPro" id="IPR026569">
    <property type="entry name" value="Ribosomal_bL28"/>
</dbReference>
<comment type="caution">
    <text evidence="6">The sequence shown here is derived from an EMBL/GenBank/DDBJ whole genome shotgun (WGS) entry which is preliminary data.</text>
</comment>
<dbReference type="InterPro" id="IPR034704">
    <property type="entry name" value="Ribosomal_bL28/bL31-like_sf"/>
</dbReference>
<dbReference type="GO" id="GO:0003735">
    <property type="term" value="F:structural constituent of ribosome"/>
    <property type="evidence" value="ECO:0007669"/>
    <property type="project" value="InterPro"/>
</dbReference>
<gene>
    <name evidence="6" type="ORF">CVIRNUC_004971</name>
</gene>
<evidence type="ECO:0000256" key="5">
    <source>
        <dbReference type="SAM" id="MobiDB-lite"/>
    </source>
</evidence>
<protein>
    <recommendedName>
        <fullName evidence="4">Large ribosomal subunit protein bL28m</fullName>
    </recommendedName>
</protein>
<accession>A0AAV1I3V8</accession>
<keyword evidence="7" id="KW-1185">Reference proteome</keyword>
<reference evidence="6 7" key="1">
    <citation type="submission" date="2023-10" db="EMBL/GenBank/DDBJ databases">
        <authorList>
            <person name="Maclean D."/>
            <person name="Macfadyen A."/>
        </authorList>
    </citation>
    <scope>NUCLEOTIDE SEQUENCE [LARGE SCALE GENOMIC DNA]</scope>
</reference>
<feature type="compositionally biased region" description="Polar residues" evidence="5">
    <location>
        <begin position="137"/>
        <end position="152"/>
    </location>
</feature>
<sequence>MSGAAQTARNVFKRARRGLFAGKMKLSGNNVSEDGGNRTRRVWKPNVITKAVYSEALDKMIRLNMTTAALRHIDKVGGLDNYILTVPKRKQQSDIAEQLRQRIEGALQKPLQDALQANTEAMRAGLLDWPRPEHDSASATQSTGSEGISEQNSSRKHRQKRISATEEIVVKQEETASEVRRWTRRTRWDGSLTPIKQRVYPKAEWARGLK</sequence>
<evidence type="ECO:0000313" key="6">
    <source>
        <dbReference type="EMBL" id="CAK0780211.1"/>
    </source>
</evidence>
<keyword evidence="3" id="KW-0687">Ribonucleoprotein</keyword>
<dbReference type="Gene3D" id="2.30.170.40">
    <property type="entry name" value="Ribosomal protein L28/L24"/>
    <property type="match status" value="1"/>
</dbReference>
<keyword evidence="2" id="KW-0689">Ribosomal protein</keyword>
<comment type="similarity">
    <text evidence="1">Belongs to the bacterial ribosomal protein bL28 family.</text>
</comment>
<evidence type="ECO:0000256" key="1">
    <source>
        <dbReference type="ARBA" id="ARBA00008760"/>
    </source>
</evidence>
<name>A0AAV1I3V8_9CHLO</name>
<dbReference type="Proteomes" id="UP001314263">
    <property type="component" value="Unassembled WGS sequence"/>
</dbReference>
<dbReference type="PANTHER" id="PTHR13528">
    <property type="entry name" value="39S RIBOSOMAL PROTEIN L28, MITOCHONDRIAL"/>
    <property type="match status" value="1"/>
</dbReference>
<dbReference type="SUPFAM" id="SSF143800">
    <property type="entry name" value="L28p-like"/>
    <property type="match status" value="1"/>
</dbReference>
<dbReference type="GO" id="GO:0005762">
    <property type="term" value="C:mitochondrial large ribosomal subunit"/>
    <property type="evidence" value="ECO:0007669"/>
    <property type="project" value="TreeGrafter"/>
</dbReference>